<dbReference type="Gene3D" id="1.25.40.10">
    <property type="entry name" value="Tetratricopeptide repeat domain"/>
    <property type="match status" value="1"/>
</dbReference>
<protein>
    <submittedName>
        <fullName evidence="5">DNA-binding response regulator</fullName>
    </submittedName>
</protein>
<keyword evidence="3" id="KW-0804">Transcription</keyword>
<dbReference type="InterPro" id="IPR036388">
    <property type="entry name" value="WH-like_DNA-bd_sf"/>
</dbReference>
<gene>
    <name evidence="5" type="ORF">JNB61_04075</name>
</gene>
<dbReference type="PANTHER" id="PTHR44688">
    <property type="entry name" value="DNA-BINDING TRANSCRIPTIONAL ACTIVATOR DEVR_DOSR"/>
    <property type="match status" value="1"/>
</dbReference>
<dbReference type="RefSeq" id="WP_220292419.1">
    <property type="nucleotide sequence ID" value="NZ_JAEUAX010000001.1"/>
</dbReference>
<dbReference type="Gene3D" id="1.10.10.10">
    <property type="entry name" value="Winged helix-like DNA-binding domain superfamily/Winged helix DNA-binding domain"/>
    <property type="match status" value="1"/>
</dbReference>
<dbReference type="PRINTS" id="PR00038">
    <property type="entry name" value="HTHLUXR"/>
</dbReference>
<evidence type="ECO:0000256" key="1">
    <source>
        <dbReference type="ARBA" id="ARBA00023015"/>
    </source>
</evidence>
<dbReference type="PROSITE" id="PS50043">
    <property type="entry name" value="HTH_LUXR_2"/>
    <property type="match status" value="1"/>
</dbReference>
<dbReference type="SUPFAM" id="SSF46894">
    <property type="entry name" value="C-terminal effector domain of the bipartite response regulators"/>
    <property type="match status" value="1"/>
</dbReference>
<evidence type="ECO:0000256" key="3">
    <source>
        <dbReference type="ARBA" id="ARBA00023163"/>
    </source>
</evidence>
<keyword evidence="1" id="KW-0805">Transcription regulation</keyword>
<reference evidence="5 6" key="1">
    <citation type="journal article" date="2021" name="MBio">
        <title>Poor Competitiveness of Bradyrhizobium in Pigeon Pea Root Colonization in Indian Soils.</title>
        <authorList>
            <person name="Chalasani D."/>
            <person name="Basu A."/>
            <person name="Pullabhotla S.V.S.R.N."/>
            <person name="Jorrin B."/>
            <person name="Neal A.L."/>
            <person name="Poole P.S."/>
            <person name="Podile A.R."/>
            <person name="Tkacz A."/>
        </authorList>
    </citation>
    <scope>NUCLEOTIDE SEQUENCE [LARGE SCALE GENOMIC DNA]</scope>
    <source>
        <strain evidence="5 6">HU12</strain>
    </source>
</reference>
<dbReference type="PANTHER" id="PTHR44688:SF16">
    <property type="entry name" value="DNA-BINDING TRANSCRIPTIONAL ACTIVATOR DEVR_DOSR"/>
    <property type="match status" value="1"/>
</dbReference>
<dbReference type="InterPro" id="IPR011990">
    <property type="entry name" value="TPR-like_helical_dom_sf"/>
</dbReference>
<evidence type="ECO:0000313" key="6">
    <source>
        <dbReference type="Proteomes" id="UP000777440"/>
    </source>
</evidence>
<dbReference type="SMART" id="SM00421">
    <property type="entry name" value="HTH_LUXR"/>
    <property type="match status" value="1"/>
</dbReference>
<dbReference type="Proteomes" id="UP000777440">
    <property type="component" value="Unassembled WGS sequence"/>
</dbReference>
<keyword evidence="6" id="KW-1185">Reference proteome</keyword>
<dbReference type="CDD" id="cd06170">
    <property type="entry name" value="LuxR_C_like"/>
    <property type="match status" value="1"/>
</dbReference>
<evidence type="ECO:0000259" key="4">
    <source>
        <dbReference type="PROSITE" id="PS50043"/>
    </source>
</evidence>
<dbReference type="SUPFAM" id="SSF48452">
    <property type="entry name" value="TPR-like"/>
    <property type="match status" value="1"/>
</dbReference>
<dbReference type="InterPro" id="IPR016032">
    <property type="entry name" value="Sig_transdc_resp-reg_C-effctor"/>
</dbReference>
<dbReference type="GO" id="GO:0003677">
    <property type="term" value="F:DNA binding"/>
    <property type="evidence" value="ECO:0007669"/>
    <property type="project" value="UniProtKB-KW"/>
</dbReference>
<organism evidence="5 6">
    <name type="scientific">Microbacterium ureisolvens</name>
    <dbReference type="NCBI Taxonomy" id="2781186"/>
    <lineage>
        <taxon>Bacteria</taxon>
        <taxon>Bacillati</taxon>
        <taxon>Actinomycetota</taxon>
        <taxon>Actinomycetes</taxon>
        <taxon>Micrococcales</taxon>
        <taxon>Microbacteriaceae</taxon>
        <taxon>Microbacterium</taxon>
    </lineage>
</organism>
<feature type="domain" description="HTH luxR-type" evidence="4">
    <location>
        <begin position="473"/>
        <end position="538"/>
    </location>
</feature>
<dbReference type="EMBL" id="JAEUAX010000001">
    <property type="protein sequence ID" value="MBW9108939.1"/>
    <property type="molecule type" value="Genomic_DNA"/>
</dbReference>
<evidence type="ECO:0000313" key="5">
    <source>
        <dbReference type="EMBL" id="MBW9108939.1"/>
    </source>
</evidence>
<name>A0ABS7HUA7_9MICO</name>
<sequence>MISSSDLDAGRTAVAERRWADACELLARVEARDGLRASDLELLATAALLRGEARACIEALSRAYSAHLGAGDNAGAARSAGWLALNLIEQGDFTNSVLWAARAMRIVGAMAQPGALGGFVRMAPAVGQLGSGNPTEAAHAFEEILEIAQREGDRELEVFTRFGWGKSLIESGSVAEGFRQLDQAIAAVAAGEVAPLPTGVILCGAVSDAVLAFDLDRTTAWTAELGRWCAEQPQLIAFSGQRHAIEAGLLLVRGAWPEAATAVEFALARFRAGDYRAIWGAPYQHAELSRLRGAFHSAEESYRRAGESGWEPQPGLSLLHLALGRTQRAQDEIRRSVAGADTITRRFLLPAVVEIEVAAGDHGAARRAVDELREGSRAATTPMLDAAIAAADARVLLAEGRTADALDTARVAARAWDAVGAPYEGARARVLAGRALHAIDEVEEARVQFDAARAVFLALGAEPAVAELALVIGHRRGGVLTPRELEVLRLVSTGLTNRGIGVKLSLSEKTVARHLANIFGKLGISTRAAATAYAYENGLV</sequence>
<dbReference type="InterPro" id="IPR000792">
    <property type="entry name" value="Tscrpt_reg_LuxR_C"/>
</dbReference>
<dbReference type="Pfam" id="PF00196">
    <property type="entry name" value="GerE"/>
    <property type="match status" value="1"/>
</dbReference>
<accession>A0ABS7HUA7</accession>
<keyword evidence="2 5" id="KW-0238">DNA-binding</keyword>
<proteinExistence type="predicted"/>
<evidence type="ECO:0000256" key="2">
    <source>
        <dbReference type="ARBA" id="ARBA00023125"/>
    </source>
</evidence>
<dbReference type="PROSITE" id="PS00622">
    <property type="entry name" value="HTH_LUXR_1"/>
    <property type="match status" value="1"/>
</dbReference>
<comment type="caution">
    <text evidence="5">The sequence shown here is derived from an EMBL/GenBank/DDBJ whole genome shotgun (WGS) entry which is preliminary data.</text>
</comment>